<dbReference type="AlphaFoldDB" id="A0A8J3CQ20"/>
<accession>A0A8J3CQ20</accession>
<dbReference type="EMBL" id="BMZH01000005">
    <property type="protein sequence ID" value="GHA93892.1"/>
    <property type="molecule type" value="Genomic_DNA"/>
</dbReference>
<reference evidence="3" key="1">
    <citation type="journal article" date="2014" name="Int. J. Syst. Evol. Microbiol.">
        <title>Complete genome sequence of Corynebacterium casei LMG S-19264T (=DSM 44701T), isolated from a smear-ripened cheese.</title>
        <authorList>
            <consortium name="US DOE Joint Genome Institute (JGI-PGF)"/>
            <person name="Walter F."/>
            <person name="Albersmeier A."/>
            <person name="Kalinowski J."/>
            <person name="Ruckert C."/>
        </authorList>
    </citation>
    <scope>NUCLEOTIDE SEQUENCE</scope>
    <source>
        <strain evidence="3">KCTC 32513</strain>
    </source>
</reference>
<comment type="caution">
    <text evidence="3">The sequence shown here is derived from an EMBL/GenBank/DDBJ whole genome shotgun (WGS) entry which is preliminary data.</text>
</comment>
<name>A0A8J3CQ20_9PROT</name>
<dbReference type="Gene3D" id="3.40.50.720">
    <property type="entry name" value="NAD(P)-binding Rossmann-like Domain"/>
    <property type="match status" value="1"/>
</dbReference>
<dbReference type="RefSeq" id="WP_233354060.1">
    <property type="nucleotide sequence ID" value="NZ_BMZH01000005.1"/>
</dbReference>
<protein>
    <submittedName>
        <fullName evidence="3">Short-chain dehydrogenase/reductase</fullName>
    </submittedName>
</protein>
<dbReference type="PRINTS" id="PR00080">
    <property type="entry name" value="SDRFAMILY"/>
</dbReference>
<evidence type="ECO:0000313" key="4">
    <source>
        <dbReference type="Proteomes" id="UP000634004"/>
    </source>
</evidence>
<evidence type="ECO:0000256" key="1">
    <source>
        <dbReference type="ARBA" id="ARBA00006484"/>
    </source>
</evidence>
<organism evidence="3 4">
    <name type="scientific">Algimonas arctica</name>
    <dbReference type="NCBI Taxonomy" id="1479486"/>
    <lineage>
        <taxon>Bacteria</taxon>
        <taxon>Pseudomonadati</taxon>
        <taxon>Pseudomonadota</taxon>
        <taxon>Alphaproteobacteria</taxon>
        <taxon>Maricaulales</taxon>
        <taxon>Robiginitomaculaceae</taxon>
        <taxon>Algimonas</taxon>
    </lineage>
</organism>
<comment type="similarity">
    <text evidence="1 2">Belongs to the short-chain dehydrogenases/reductases (SDR) family.</text>
</comment>
<proteinExistence type="inferred from homology"/>
<dbReference type="GO" id="GO:0016616">
    <property type="term" value="F:oxidoreductase activity, acting on the CH-OH group of donors, NAD or NADP as acceptor"/>
    <property type="evidence" value="ECO:0007669"/>
    <property type="project" value="TreeGrafter"/>
</dbReference>
<dbReference type="Pfam" id="PF00106">
    <property type="entry name" value="adh_short"/>
    <property type="match status" value="1"/>
</dbReference>
<dbReference type="InterPro" id="IPR036291">
    <property type="entry name" value="NAD(P)-bd_dom_sf"/>
</dbReference>
<dbReference type="InterPro" id="IPR020904">
    <property type="entry name" value="Sc_DH/Rdtase_CS"/>
</dbReference>
<dbReference type="FunFam" id="3.40.50.720:FF:000084">
    <property type="entry name" value="Short-chain dehydrogenase reductase"/>
    <property type="match status" value="1"/>
</dbReference>
<dbReference type="InterPro" id="IPR002347">
    <property type="entry name" value="SDR_fam"/>
</dbReference>
<dbReference type="GO" id="GO:0030497">
    <property type="term" value="P:fatty acid elongation"/>
    <property type="evidence" value="ECO:0007669"/>
    <property type="project" value="TreeGrafter"/>
</dbReference>
<evidence type="ECO:0000256" key="2">
    <source>
        <dbReference type="RuleBase" id="RU000363"/>
    </source>
</evidence>
<dbReference type="Proteomes" id="UP000634004">
    <property type="component" value="Unassembled WGS sequence"/>
</dbReference>
<dbReference type="SUPFAM" id="SSF51735">
    <property type="entry name" value="NAD(P)-binding Rossmann-fold domains"/>
    <property type="match status" value="1"/>
</dbReference>
<sequence length="259" mass="27451">MIDKTIDLSNDIAIVTGATSGLGWRFAKLLAAQGASVAIAGRRVDRLDALAKEITDDGGTVLCVPTDMSDMAQVEALTATVEAHLGLPTILVNNAGIADGQLATKLDVAFIEQLIAVNLTGPFLLAREVAKRLIKAKKSGRIVNIASIAAYSYDGNGAALYSTSKGAIARMTETLAVEWAQFPINVNAIAPGIVKSEMTDFMAQRMQAGEQAEDFAAHTKRKRVPTPDFLDSTLLFLLDPKSHAVTGTVIKVDDGQQGR</sequence>
<dbReference type="PANTHER" id="PTHR42760:SF135">
    <property type="entry name" value="BLL7886 PROTEIN"/>
    <property type="match status" value="1"/>
</dbReference>
<reference evidence="3" key="2">
    <citation type="submission" date="2020-09" db="EMBL/GenBank/DDBJ databases">
        <authorList>
            <person name="Sun Q."/>
            <person name="Kim S."/>
        </authorList>
    </citation>
    <scope>NUCLEOTIDE SEQUENCE</scope>
    <source>
        <strain evidence="3">KCTC 32513</strain>
    </source>
</reference>
<keyword evidence="4" id="KW-1185">Reference proteome</keyword>
<evidence type="ECO:0000313" key="3">
    <source>
        <dbReference type="EMBL" id="GHA93892.1"/>
    </source>
</evidence>
<dbReference type="PROSITE" id="PS00061">
    <property type="entry name" value="ADH_SHORT"/>
    <property type="match status" value="1"/>
</dbReference>
<gene>
    <name evidence="3" type="ORF">GCM10009069_16240</name>
</gene>
<dbReference type="CDD" id="cd05233">
    <property type="entry name" value="SDR_c"/>
    <property type="match status" value="1"/>
</dbReference>
<dbReference type="PRINTS" id="PR00081">
    <property type="entry name" value="GDHRDH"/>
</dbReference>
<dbReference type="PANTHER" id="PTHR42760">
    <property type="entry name" value="SHORT-CHAIN DEHYDROGENASES/REDUCTASES FAMILY MEMBER"/>
    <property type="match status" value="1"/>
</dbReference>